<evidence type="ECO:0000313" key="3">
    <source>
        <dbReference type="Proteomes" id="UP001164726"/>
    </source>
</evidence>
<dbReference type="RefSeq" id="WP_275419955.1">
    <property type="nucleotide sequence ID" value="NZ_CP106877.1"/>
</dbReference>
<proteinExistence type="predicted"/>
<sequence length="75" mass="8846">MKKQIIYSIFLFLLLFFSAWIMNEQDEKRKNISVNPPPSSNEFGLQIKAEKKGKDVVQGQKRRFAPREYVKLKAE</sequence>
<dbReference type="KEGG" id="fhl:OE105_09555"/>
<gene>
    <name evidence="2" type="ORF">OE105_09555</name>
</gene>
<keyword evidence="1" id="KW-0812">Transmembrane</keyword>
<dbReference type="EMBL" id="CP106877">
    <property type="protein sequence ID" value="WAA11831.1"/>
    <property type="molecule type" value="Genomic_DNA"/>
</dbReference>
<organism evidence="2 3">
    <name type="scientific">Fervidibacillus halotolerans</name>
    <dbReference type="NCBI Taxonomy" id="2980027"/>
    <lineage>
        <taxon>Bacteria</taxon>
        <taxon>Bacillati</taxon>
        <taxon>Bacillota</taxon>
        <taxon>Bacilli</taxon>
        <taxon>Bacillales</taxon>
        <taxon>Bacillaceae</taxon>
        <taxon>Fervidibacillus</taxon>
    </lineage>
</organism>
<protein>
    <submittedName>
        <fullName evidence="2">Uncharacterized protein</fullName>
    </submittedName>
</protein>
<name>A0A9E8LZG1_9BACI</name>
<keyword evidence="3" id="KW-1185">Reference proteome</keyword>
<evidence type="ECO:0000313" key="2">
    <source>
        <dbReference type="EMBL" id="WAA11831.1"/>
    </source>
</evidence>
<evidence type="ECO:0000256" key="1">
    <source>
        <dbReference type="SAM" id="Phobius"/>
    </source>
</evidence>
<dbReference type="AlphaFoldDB" id="A0A9E8LZG1"/>
<keyword evidence="1" id="KW-1133">Transmembrane helix</keyword>
<feature type="transmembrane region" description="Helical" evidence="1">
    <location>
        <begin position="6"/>
        <end position="23"/>
    </location>
</feature>
<dbReference type="Proteomes" id="UP001164726">
    <property type="component" value="Chromosome"/>
</dbReference>
<accession>A0A9E8LZG1</accession>
<reference evidence="2" key="1">
    <citation type="submission" date="2022-09" db="EMBL/GenBank/DDBJ databases">
        <title>Complete Genomes of Fervidibacillus albus and Fervidibacillus halotolerans isolated from tidal flat sediments.</title>
        <authorList>
            <person name="Kwon K.K."/>
            <person name="Yang S.-H."/>
            <person name="Park M.J."/>
            <person name="Oh H.-M."/>
        </authorList>
    </citation>
    <scope>NUCLEOTIDE SEQUENCE</scope>
    <source>
        <strain evidence="2">MEBiC13594</strain>
    </source>
</reference>
<keyword evidence="1" id="KW-0472">Membrane</keyword>